<keyword evidence="3" id="KW-1185">Reference proteome</keyword>
<feature type="transmembrane region" description="Helical" evidence="1">
    <location>
        <begin position="43"/>
        <end position="65"/>
    </location>
</feature>
<protein>
    <submittedName>
        <fullName evidence="2">Uncharacterized protein</fullName>
    </submittedName>
</protein>
<proteinExistence type="predicted"/>
<dbReference type="Proteomes" id="UP001059617">
    <property type="component" value="Chromosome"/>
</dbReference>
<accession>A0ABY5W4G4</accession>
<reference evidence="2" key="2">
    <citation type="submission" date="2022-09" db="EMBL/GenBank/DDBJ databases">
        <title>Biosynthetic gene clusters of Dactylosporangioum fulvum.</title>
        <authorList>
            <person name="Caradec T."/>
        </authorList>
    </citation>
    <scope>NUCLEOTIDE SEQUENCE</scope>
    <source>
        <strain evidence="2">NRRL B-16292</strain>
    </source>
</reference>
<evidence type="ECO:0000313" key="2">
    <source>
        <dbReference type="EMBL" id="UWP84903.1"/>
    </source>
</evidence>
<keyword evidence="1" id="KW-0812">Transmembrane</keyword>
<feature type="transmembrane region" description="Helical" evidence="1">
    <location>
        <begin position="20"/>
        <end position="37"/>
    </location>
</feature>
<gene>
    <name evidence="2" type="ORF">Dfulv_12005</name>
</gene>
<sequence length="184" mass="19755">MRTGFPRSGLEFGGNNVRPIRWWPWLVAALICGLLVGRELGTTVGGVGGALLGTLIGAGFALAIVMHPIRQRDYRFPEPAALRVAPDGLHVHLGEHGRWRPGRYLHVPWPAIAQLNLVEGPLAALTSPSLNIRLTAAGRAMIDQHSSAARRLIGADGSLTVPQIASIELLHALTYYSGGRFHIG</sequence>
<name>A0ABY5W4G4_9ACTN</name>
<dbReference type="EMBL" id="CP073720">
    <property type="protein sequence ID" value="UWP84903.1"/>
    <property type="molecule type" value="Genomic_DNA"/>
</dbReference>
<keyword evidence="1" id="KW-1133">Transmembrane helix</keyword>
<keyword evidence="1" id="KW-0472">Membrane</keyword>
<organism evidence="2 3">
    <name type="scientific">Dactylosporangium fulvum</name>
    <dbReference type="NCBI Taxonomy" id="53359"/>
    <lineage>
        <taxon>Bacteria</taxon>
        <taxon>Bacillati</taxon>
        <taxon>Actinomycetota</taxon>
        <taxon>Actinomycetes</taxon>
        <taxon>Micromonosporales</taxon>
        <taxon>Micromonosporaceae</taxon>
        <taxon>Dactylosporangium</taxon>
    </lineage>
</organism>
<reference evidence="2" key="1">
    <citation type="submission" date="2021-04" db="EMBL/GenBank/DDBJ databases">
        <authorList>
            <person name="Hartkoorn R.C."/>
            <person name="Beaudoing E."/>
            <person name="Hot D."/>
        </authorList>
    </citation>
    <scope>NUCLEOTIDE SEQUENCE</scope>
    <source>
        <strain evidence="2">NRRL B-16292</strain>
    </source>
</reference>
<dbReference type="RefSeq" id="WP_259862901.1">
    <property type="nucleotide sequence ID" value="NZ_BAAAST010000108.1"/>
</dbReference>
<evidence type="ECO:0000256" key="1">
    <source>
        <dbReference type="SAM" id="Phobius"/>
    </source>
</evidence>
<evidence type="ECO:0000313" key="3">
    <source>
        <dbReference type="Proteomes" id="UP001059617"/>
    </source>
</evidence>